<evidence type="ECO:0000313" key="1">
    <source>
        <dbReference type="EMBL" id="CDW77560.1"/>
    </source>
</evidence>
<proteinExistence type="predicted"/>
<sequence length="425" mass="50558">MKITKLKLRKLKINRREFIRVINKQKQKQEKRRQIRKQVNKEIRKVEKMFPINVSSSMSQRSNKELSMKSIQQTNSVIKNEKDGVKFKMFVQQNPYENQVDTVGQSKYFNVSRRDVNTEQLTSRQNRNNNNISYYSNYQNQNKTIDVIEKSFSSNTNQSQIQALSDSQISEQSDSPYKKLSEKRIMFKILDKHQQVLNNKKKRKEMLQRVGFTKGMFNDKSLAWELRNNSSRSTNQFGLKVISSINHERTFEGGENKSRVSKTYRDFRLNSARKNHNNLSLIEIQEKGKDLETINAVNLKNIKRNKSQQIFDNVKKVQTLLVSECQSARKDIKMEKKRFQLDEDQLKRLINSQKRQEAYVEIQKHKLQEAENVAKMISESNQQLKKKLFDNALREFKDEEFQEIRSREIEYFLNEDYKKRAGIIK</sequence>
<dbReference type="Proteomes" id="UP000039865">
    <property type="component" value="Unassembled WGS sequence"/>
</dbReference>
<dbReference type="EMBL" id="CCKQ01006261">
    <property type="protein sequence ID" value="CDW77560.1"/>
    <property type="molecule type" value="Genomic_DNA"/>
</dbReference>
<dbReference type="AlphaFoldDB" id="A0A078A5N8"/>
<accession>A0A078A5N8</accession>
<organism evidence="1 2">
    <name type="scientific">Stylonychia lemnae</name>
    <name type="common">Ciliate</name>
    <dbReference type="NCBI Taxonomy" id="5949"/>
    <lineage>
        <taxon>Eukaryota</taxon>
        <taxon>Sar</taxon>
        <taxon>Alveolata</taxon>
        <taxon>Ciliophora</taxon>
        <taxon>Intramacronucleata</taxon>
        <taxon>Spirotrichea</taxon>
        <taxon>Stichotrichia</taxon>
        <taxon>Sporadotrichida</taxon>
        <taxon>Oxytrichidae</taxon>
        <taxon>Stylonychinae</taxon>
        <taxon>Stylonychia</taxon>
    </lineage>
</organism>
<protein>
    <submittedName>
        <fullName evidence="1">Uncharacterized protein</fullName>
    </submittedName>
</protein>
<keyword evidence="2" id="KW-1185">Reference proteome</keyword>
<evidence type="ECO:0000313" key="2">
    <source>
        <dbReference type="Proteomes" id="UP000039865"/>
    </source>
</evidence>
<gene>
    <name evidence="1" type="primary">Contig10487.g11192</name>
    <name evidence="1" type="ORF">STYLEM_6523</name>
</gene>
<dbReference type="OrthoDB" id="10658186at2759"/>
<reference evidence="1 2" key="1">
    <citation type="submission" date="2014-06" db="EMBL/GenBank/DDBJ databases">
        <authorList>
            <person name="Swart Estienne"/>
        </authorList>
    </citation>
    <scope>NUCLEOTIDE SEQUENCE [LARGE SCALE GENOMIC DNA]</scope>
    <source>
        <strain evidence="1 2">130c</strain>
    </source>
</reference>
<dbReference type="InParanoid" id="A0A078A5N8"/>
<name>A0A078A5N8_STYLE</name>